<keyword evidence="1" id="KW-0472">Membrane</keyword>
<feature type="transmembrane region" description="Helical" evidence="1">
    <location>
        <begin position="41"/>
        <end position="60"/>
    </location>
</feature>
<dbReference type="Proteomes" id="UP000236584">
    <property type="component" value="Chromosome"/>
</dbReference>
<dbReference type="OrthoDB" id="338850at2157"/>
<dbReference type="Pfam" id="PF26047">
    <property type="entry name" value="DUF8015"/>
    <property type="match status" value="1"/>
</dbReference>
<name>A0A2I8VMM9_9EURY</name>
<keyword evidence="1" id="KW-0812">Transmembrane</keyword>
<evidence type="ECO:0000313" key="3">
    <source>
        <dbReference type="Proteomes" id="UP000236584"/>
    </source>
</evidence>
<dbReference type="AlphaFoldDB" id="A0A2I8VMM9"/>
<dbReference type="InterPro" id="IPR058328">
    <property type="entry name" value="DUF8015"/>
</dbReference>
<evidence type="ECO:0000256" key="1">
    <source>
        <dbReference type="SAM" id="Phobius"/>
    </source>
</evidence>
<dbReference type="KEGG" id="srub:C2R22_17295"/>
<gene>
    <name evidence="2" type="ORF">C2R22_17295</name>
</gene>
<keyword evidence="1" id="KW-1133">Transmembrane helix</keyword>
<dbReference type="RefSeq" id="WP_103426872.1">
    <property type="nucleotide sequence ID" value="NZ_CP026309.1"/>
</dbReference>
<feature type="transmembrane region" description="Helical" evidence="1">
    <location>
        <begin position="12"/>
        <end position="35"/>
    </location>
</feature>
<organism evidence="2 3">
    <name type="scientific">Salinigranum rubrum</name>
    <dbReference type="NCBI Taxonomy" id="755307"/>
    <lineage>
        <taxon>Archaea</taxon>
        <taxon>Methanobacteriati</taxon>
        <taxon>Methanobacteriota</taxon>
        <taxon>Stenosarchaea group</taxon>
        <taxon>Halobacteria</taxon>
        <taxon>Halobacteriales</taxon>
        <taxon>Haloferacaceae</taxon>
        <taxon>Salinigranum</taxon>
    </lineage>
</organism>
<protein>
    <submittedName>
        <fullName evidence="2">Uncharacterized protein</fullName>
    </submittedName>
</protein>
<proteinExistence type="predicted"/>
<keyword evidence="3" id="KW-1185">Reference proteome</keyword>
<evidence type="ECO:0000313" key="2">
    <source>
        <dbReference type="EMBL" id="AUV83183.1"/>
    </source>
</evidence>
<sequence>MREASPAQSSLAWTDLVLATMGIVLFGAFLVGLFSSVPLRIASSVGSVVATATWLGSVVANPGARGR</sequence>
<dbReference type="EMBL" id="CP026309">
    <property type="protein sequence ID" value="AUV83183.1"/>
    <property type="molecule type" value="Genomic_DNA"/>
</dbReference>
<accession>A0A2I8VMM9</accession>
<dbReference type="GeneID" id="35593885"/>
<reference evidence="2 3" key="1">
    <citation type="submission" date="2018-01" db="EMBL/GenBank/DDBJ databases">
        <title>Complete genome sequence of Salinigranum rubrum GX10T, an extremely halophilic archaeon isolated from a marine solar saltern.</title>
        <authorList>
            <person name="Han S."/>
        </authorList>
    </citation>
    <scope>NUCLEOTIDE SEQUENCE [LARGE SCALE GENOMIC DNA]</scope>
    <source>
        <strain evidence="2 3">GX10</strain>
    </source>
</reference>